<dbReference type="InParanoid" id="A0A2T2ZRQ2"/>
<dbReference type="EMBL" id="KZ678942">
    <property type="protein sequence ID" value="PSR73895.1"/>
    <property type="molecule type" value="Genomic_DNA"/>
</dbReference>
<protein>
    <submittedName>
        <fullName evidence="2">Uncharacterized protein</fullName>
    </submittedName>
</protein>
<organism evidence="2 3">
    <name type="scientific">Coniella lustricola</name>
    <dbReference type="NCBI Taxonomy" id="2025994"/>
    <lineage>
        <taxon>Eukaryota</taxon>
        <taxon>Fungi</taxon>
        <taxon>Dikarya</taxon>
        <taxon>Ascomycota</taxon>
        <taxon>Pezizomycotina</taxon>
        <taxon>Sordariomycetes</taxon>
        <taxon>Sordariomycetidae</taxon>
        <taxon>Diaporthales</taxon>
        <taxon>Schizoparmaceae</taxon>
        <taxon>Coniella</taxon>
    </lineage>
</organism>
<keyword evidence="3" id="KW-1185">Reference proteome</keyword>
<reference evidence="2 3" key="1">
    <citation type="journal article" date="2018" name="Mycol. Prog.">
        <title>Coniella lustricola, a new species from submerged detritus.</title>
        <authorList>
            <person name="Raudabaugh D.B."/>
            <person name="Iturriaga T."/>
            <person name="Carver A."/>
            <person name="Mondo S."/>
            <person name="Pangilinan J."/>
            <person name="Lipzen A."/>
            <person name="He G."/>
            <person name="Amirebrahimi M."/>
            <person name="Grigoriev I.V."/>
            <person name="Miller A.N."/>
        </authorList>
    </citation>
    <scope>NUCLEOTIDE SEQUENCE [LARGE SCALE GENOMIC DNA]</scope>
    <source>
        <strain evidence="2 3">B22-T-1</strain>
    </source>
</reference>
<evidence type="ECO:0000256" key="1">
    <source>
        <dbReference type="SAM" id="MobiDB-lite"/>
    </source>
</evidence>
<feature type="region of interest" description="Disordered" evidence="1">
    <location>
        <begin position="1"/>
        <end position="33"/>
    </location>
</feature>
<feature type="compositionally biased region" description="Basic and acidic residues" evidence="1">
    <location>
        <begin position="10"/>
        <end position="25"/>
    </location>
</feature>
<evidence type="ECO:0000313" key="2">
    <source>
        <dbReference type="EMBL" id="PSR73895.1"/>
    </source>
</evidence>
<name>A0A2T2ZRQ2_9PEZI</name>
<dbReference type="AlphaFoldDB" id="A0A2T2ZRQ2"/>
<accession>A0A2T2ZRQ2</accession>
<evidence type="ECO:0000313" key="3">
    <source>
        <dbReference type="Proteomes" id="UP000241462"/>
    </source>
</evidence>
<gene>
    <name evidence="2" type="ORF">BD289DRAFT_233975</name>
</gene>
<sequence length="153" mass="17600">MTHKSAWESVHIHEERKKREEDHGRTGANIVRASPPSQRQFAPCLVRTDSRLKAGQDQTRHHRPIHSSVWSYCAQGQQTAEPWGIVCDAIQHCERSRAGKQGLARRTSFFFSFLFFSPVVRTIRVISLLQFLFLHPSNRTATGIAQKEKEEIH</sequence>
<proteinExistence type="predicted"/>
<dbReference type="Proteomes" id="UP000241462">
    <property type="component" value="Unassembled WGS sequence"/>
</dbReference>